<keyword evidence="1" id="KW-0560">Oxidoreductase</keyword>
<evidence type="ECO:0000256" key="2">
    <source>
        <dbReference type="ARBA" id="ARBA00023033"/>
    </source>
</evidence>
<evidence type="ECO:0000259" key="3">
    <source>
        <dbReference type="Pfam" id="PF01494"/>
    </source>
</evidence>
<dbReference type="Gene3D" id="3.50.50.60">
    <property type="entry name" value="FAD/NAD(P)-binding domain"/>
    <property type="match status" value="1"/>
</dbReference>
<accession>A0ABX7FWZ5</accession>
<sequence>MMNVKKVMIIGGGIGGLVTALHLAQSEISVQIFESVEEIRELGVGINLLPHAVRVLANLGLIEELEKVGLPTAELIYHNKYGQRIWAEPRGIAAGYRWPQYSLLRGKLQMLFLQSVKDRLGEKAVVTGHHLAAFQTGEHGVEASFVNRKTGALLGTRQADILIGADGIHSAVRRSLYPNEGIPKFSGRMLWRGITRADSFLTGRSMIMAGHQDQKFVAYPACPLTASHGASLINWIAELRVGGDAPPRNDWNRLADKRDFAPAFSNWRFDWLDVEKLIQQTSLVYEFPMVDRDPLPRWSFGRVTLLGDAAHPMYPIGSNGASQAILDAEALGQALARNPDAISALAQYEEVRMKPTAAIVQSNREMGPEKVMQIVEERAPHGFAKLEDVIARTELEQISTQYKRLAGFDPDLLNKHGAFDRGGVSET</sequence>
<dbReference type="InterPro" id="IPR050493">
    <property type="entry name" value="FAD-dep_Monooxygenase_BioMet"/>
</dbReference>
<dbReference type="PANTHER" id="PTHR13789:SF268">
    <property type="entry name" value="5-METHYLPHENAZINE-1-CARBOXYLATE 1-MONOOXYGENASE"/>
    <property type="match status" value="1"/>
</dbReference>
<keyword evidence="2" id="KW-0503">Monooxygenase</keyword>
<dbReference type="InterPro" id="IPR002938">
    <property type="entry name" value="FAD-bd"/>
</dbReference>
<dbReference type="PRINTS" id="PR00420">
    <property type="entry name" value="RNGMNOXGNASE"/>
</dbReference>
<dbReference type="PANTHER" id="PTHR13789">
    <property type="entry name" value="MONOOXYGENASE"/>
    <property type="match status" value="1"/>
</dbReference>
<name>A0ABX7FWZ5_BRECH</name>
<dbReference type="Pfam" id="PF01494">
    <property type="entry name" value="FAD_binding_3"/>
    <property type="match status" value="1"/>
</dbReference>
<dbReference type="SUPFAM" id="SSF51905">
    <property type="entry name" value="FAD/NAD(P)-binding domain"/>
    <property type="match status" value="1"/>
</dbReference>
<evidence type="ECO:0000256" key="1">
    <source>
        <dbReference type="ARBA" id="ARBA00023002"/>
    </source>
</evidence>
<evidence type="ECO:0000313" key="5">
    <source>
        <dbReference type="Proteomes" id="UP000596248"/>
    </source>
</evidence>
<dbReference type="EMBL" id="CP069127">
    <property type="protein sequence ID" value="QRG70323.1"/>
    <property type="molecule type" value="Genomic_DNA"/>
</dbReference>
<evidence type="ECO:0000313" key="4">
    <source>
        <dbReference type="EMBL" id="QRG70323.1"/>
    </source>
</evidence>
<keyword evidence="5" id="KW-1185">Reference proteome</keyword>
<dbReference type="SUPFAM" id="SSF54373">
    <property type="entry name" value="FAD-linked reductases, C-terminal domain"/>
    <property type="match status" value="1"/>
</dbReference>
<organism evidence="4 5">
    <name type="scientific">Brevibacillus choshinensis</name>
    <dbReference type="NCBI Taxonomy" id="54911"/>
    <lineage>
        <taxon>Bacteria</taxon>
        <taxon>Bacillati</taxon>
        <taxon>Bacillota</taxon>
        <taxon>Bacilli</taxon>
        <taxon>Bacillales</taxon>
        <taxon>Paenibacillaceae</taxon>
        <taxon>Brevibacillus</taxon>
    </lineage>
</organism>
<reference evidence="4 5" key="1">
    <citation type="submission" date="2021-01" db="EMBL/GenBank/DDBJ databases">
        <title>Identification of strong promoters based on the transcriptome of Brevibacillus choshinensis.</title>
        <authorList>
            <person name="Yao D."/>
            <person name="Zhang K."/>
            <person name="Wu J."/>
        </authorList>
    </citation>
    <scope>NUCLEOTIDE SEQUENCE [LARGE SCALE GENOMIC DNA]</scope>
    <source>
        <strain evidence="4 5">HPD31-SP3</strain>
    </source>
</reference>
<dbReference type="NCBIfam" id="NF005720">
    <property type="entry name" value="PRK07538.1"/>
    <property type="match status" value="1"/>
</dbReference>
<proteinExistence type="predicted"/>
<feature type="domain" description="FAD-binding" evidence="3">
    <location>
        <begin position="6"/>
        <end position="361"/>
    </location>
</feature>
<dbReference type="Proteomes" id="UP000596248">
    <property type="component" value="Chromosome"/>
</dbReference>
<dbReference type="InterPro" id="IPR036188">
    <property type="entry name" value="FAD/NAD-bd_sf"/>
</dbReference>
<dbReference type="RefSeq" id="WP_203357296.1">
    <property type="nucleotide sequence ID" value="NZ_CP069127.1"/>
</dbReference>
<gene>
    <name evidence="4" type="ORF">JNE38_15130</name>
</gene>
<protein>
    <submittedName>
        <fullName evidence="4">Flavin-dependent oxidoreductase</fullName>
    </submittedName>
</protein>
<dbReference type="Gene3D" id="3.30.9.30">
    <property type="match status" value="1"/>
</dbReference>